<feature type="transmembrane region" description="Helical" evidence="1">
    <location>
        <begin position="60"/>
        <end position="80"/>
    </location>
</feature>
<keyword evidence="1" id="KW-1133">Transmembrane helix</keyword>
<reference evidence="2" key="2">
    <citation type="submission" date="2025-09" db="UniProtKB">
        <authorList>
            <consortium name="Ensembl"/>
        </authorList>
    </citation>
    <scope>IDENTIFICATION</scope>
</reference>
<proteinExistence type="predicted"/>
<reference evidence="2" key="1">
    <citation type="submission" date="2025-08" db="UniProtKB">
        <authorList>
            <consortium name="Ensembl"/>
        </authorList>
    </citation>
    <scope>IDENTIFICATION</scope>
</reference>
<protein>
    <submittedName>
        <fullName evidence="2">Uncharacterized protein</fullName>
    </submittedName>
</protein>
<keyword evidence="1" id="KW-0472">Membrane</keyword>
<accession>A0A8C6N5X7</accession>
<dbReference type="Ensembl" id="ENSMSIT00000048695.1">
    <property type="protein sequence ID" value="ENSMSIP00000038605.1"/>
    <property type="gene ID" value="ENSMSIG00000032162.1"/>
</dbReference>
<evidence type="ECO:0000256" key="1">
    <source>
        <dbReference type="SAM" id="Phobius"/>
    </source>
</evidence>
<sequence length="83" mass="9063">MTFFASFSPPQFCSFPLKNLSSRHLFKQKNRLRVTSFPSLPEGKVASFPFLPQGSKGIEIPGPGAFLAFILSALVGCNLISKD</sequence>
<keyword evidence="3" id="KW-1185">Reference proteome</keyword>
<organism evidence="2 3">
    <name type="scientific">Mus spicilegus</name>
    <name type="common">Mound-building mouse</name>
    <dbReference type="NCBI Taxonomy" id="10103"/>
    <lineage>
        <taxon>Eukaryota</taxon>
        <taxon>Metazoa</taxon>
        <taxon>Chordata</taxon>
        <taxon>Craniata</taxon>
        <taxon>Vertebrata</taxon>
        <taxon>Euteleostomi</taxon>
        <taxon>Mammalia</taxon>
        <taxon>Eutheria</taxon>
        <taxon>Euarchontoglires</taxon>
        <taxon>Glires</taxon>
        <taxon>Rodentia</taxon>
        <taxon>Myomorpha</taxon>
        <taxon>Muroidea</taxon>
        <taxon>Muridae</taxon>
        <taxon>Murinae</taxon>
        <taxon>Mus</taxon>
        <taxon>Mus</taxon>
    </lineage>
</organism>
<name>A0A8C6N5X7_MUSSI</name>
<dbReference type="AlphaFoldDB" id="A0A8C6N5X7"/>
<dbReference type="Proteomes" id="UP000694415">
    <property type="component" value="Unplaced"/>
</dbReference>
<evidence type="ECO:0000313" key="3">
    <source>
        <dbReference type="Proteomes" id="UP000694415"/>
    </source>
</evidence>
<keyword evidence="1" id="KW-0812">Transmembrane</keyword>
<evidence type="ECO:0000313" key="2">
    <source>
        <dbReference type="Ensembl" id="ENSMSIP00000038605.1"/>
    </source>
</evidence>